<evidence type="ECO:0000259" key="6">
    <source>
        <dbReference type="PROSITE" id="PS50966"/>
    </source>
</evidence>
<gene>
    <name evidence="7" type="ORF">R3I93_006643</name>
</gene>
<evidence type="ECO:0000256" key="2">
    <source>
        <dbReference type="ARBA" id="ARBA00022771"/>
    </source>
</evidence>
<keyword evidence="3" id="KW-0862">Zinc</keyword>
<dbReference type="InterPro" id="IPR007527">
    <property type="entry name" value="Znf_SWIM"/>
</dbReference>
<dbReference type="Pfam" id="PF09588">
    <property type="entry name" value="YqaJ"/>
    <property type="match status" value="1"/>
</dbReference>
<protein>
    <recommendedName>
        <fullName evidence="9">Zinc finger PHD-type domain-containing protein</fullName>
    </recommendedName>
</protein>
<dbReference type="InterPro" id="IPR019787">
    <property type="entry name" value="Znf_PHD-finger"/>
</dbReference>
<dbReference type="InterPro" id="IPR011335">
    <property type="entry name" value="Restrct_endonuc-II-like"/>
</dbReference>
<dbReference type="Proteomes" id="UP001364617">
    <property type="component" value="Unassembled WGS sequence"/>
</dbReference>
<evidence type="ECO:0000259" key="5">
    <source>
        <dbReference type="PROSITE" id="PS50016"/>
    </source>
</evidence>
<dbReference type="InterPro" id="IPR001965">
    <property type="entry name" value="Znf_PHD"/>
</dbReference>
<feature type="domain" description="PHD-type" evidence="5">
    <location>
        <begin position="563"/>
        <end position="615"/>
    </location>
</feature>
<evidence type="ECO:0000313" key="8">
    <source>
        <dbReference type="Proteomes" id="UP001364617"/>
    </source>
</evidence>
<dbReference type="GO" id="GO:0006281">
    <property type="term" value="P:DNA repair"/>
    <property type="evidence" value="ECO:0007669"/>
    <property type="project" value="UniProtKB-ARBA"/>
</dbReference>
<feature type="domain" description="SWIM-type" evidence="6">
    <location>
        <begin position="122"/>
        <end position="158"/>
    </location>
</feature>
<dbReference type="PANTHER" id="PTHR47526:SF4">
    <property type="entry name" value="SWIM-TYPE DOMAIN-CONTAINING PROTEIN"/>
    <property type="match status" value="1"/>
</dbReference>
<comment type="caution">
    <text evidence="7">The sequence shown here is derived from an EMBL/GenBank/DDBJ whole genome shotgun (WGS) entry which is preliminary data.</text>
</comment>
<proteinExistence type="predicted"/>
<dbReference type="AlphaFoldDB" id="A0AAN9D5U5"/>
<dbReference type="SUPFAM" id="SSF57903">
    <property type="entry name" value="FYVE/PHD zinc finger"/>
    <property type="match status" value="1"/>
</dbReference>
<evidence type="ECO:0000313" key="7">
    <source>
        <dbReference type="EMBL" id="KAK7162408.1"/>
    </source>
</evidence>
<dbReference type="Gene3D" id="3.90.320.10">
    <property type="match status" value="1"/>
</dbReference>
<accession>A0AAN9D5U5</accession>
<keyword evidence="2 4" id="KW-0863">Zinc-finger</keyword>
<dbReference type="Pfam" id="PF00628">
    <property type="entry name" value="PHD"/>
    <property type="match status" value="1"/>
</dbReference>
<dbReference type="PANTHER" id="PTHR47526">
    <property type="entry name" value="ATP-DEPENDENT DNA HELICASE"/>
    <property type="match status" value="1"/>
</dbReference>
<dbReference type="PROSITE" id="PS50016">
    <property type="entry name" value="ZF_PHD_2"/>
    <property type="match status" value="1"/>
</dbReference>
<dbReference type="CDD" id="cd22343">
    <property type="entry name" value="PDDEXK_lambda_exonuclease-like"/>
    <property type="match status" value="1"/>
</dbReference>
<dbReference type="InterPro" id="IPR019786">
    <property type="entry name" value="Zinc_finger_PHD-type_CS"/>
</dbReference>
<evidence type="ECO:0008006" key="9">
    <source>
        <dbReference type="Google" id="ProtNLM"/>
    </source>
</evidence>
<evidence type="ECO:0000256" key="1">
    <source>
        <dbReference type="ARBA" id="ARBA00022723"/>
    </source>
</evidence>
<dbReference type="EMBL" id="JAYKXH010000007">
    <property type="protein sequence ID" value="KAK7162408.1"/>
    <property type="molecule type" value="Genomic_DNA"/>
</dbReference>
<keyword evidence="1" id="KW-0479">Metal-binding</keyword>
<name>A0AAN9D5U5_9TELE</name>
<dbReference type="InterPro" id="IPR011011">
    <property type="entry name" value="Znf_FYVE_PHD"/>
</dbReference>
<reference evidence="7 8" key="1">
    <citation type="submission" date="2024-02" db="EMBL/GenBank/DDBJ databases">
        <title>Chromosome-level genome assembly of the Eurasian Minnow (Phoxinus phoxinus).</title>
        <authorList>
            <person name="Oriowo T.O."/>
            <person name="Martin S."/>
            <person name="Stange M."/>
            <person name="Chrysostomakis Y."/>
            <person name="Brown T."/>
            <person name="Winkler S."/>
            <person name="Kukowka S."/>
            <person name="Myers E.W."/>
            <person name="Bohne A."/>
        </authorList>
    </citation>
    <scope>NUCLEOTIDE SEQUENCE [LARGE SCALE GENOMIC DNA]</scope>
    <source>
        <strain evidence="7">ZFMK-TIS-60720</strain>
        <tissue evidence="7">Whole Organism</tissue>
    </source>
</reference>
<organism evidence="7 8">
    <name type="scientific">Phoxinus phoxinus</name>
    <name type="common">Eurasian minnow</name>
    <dbReference type="NCBI Taxonomy" id="58324"/>
    <lineage>
        <taxon>Eukaryota</taxon>
        <taxon>Metazoa</taxon>
        <taxon>Chordata</taxon>
        <taxon>Craniata</taxon>
        <taxon>Vertebrata</taxon>
        <taxon>Euteleostomi</taxon>
        <taxon>Actinopterygii</taxon>
        <taxon>Neopterygii</taxon>
        <taxon>Teleostei</taxon>
        <taxon>Ostariophysi</taxon>
        <taxon>Cypriniformes</taxon>
        <taxon>Leuciscidae</taxon>
        <taxon>Phoxininae</taxon>
        <taxon>Phoxinus</taxon>
    </lineage>
</organism>
<keyword evidence="8" id="KW-1185">Reference proteome</keyword>
<dbReference type="InterPro" id="IPR011604">
    <property type="entry name" value="PDDEXK-like_dom_sf"/>
</dbReference>
<dbReference type="SMART" id="SM00249">
    <property type="entry name" value="PHD"/>
    <property type="match status" value="1"/>
</dbReference>
<evidence type="ECO:0000256" key="3">
    <source>
        <dbReference type="ARBA" id="ARBA00022833"/>
    </source>
</evidence>
<sequence>MDCAKIKLKVIYREKLNKEAKERYLDKIKAINGLDPYEHKEWSTDLNNLPQTTFPGVFSYLVCGVSAYTFEQFRNYKSLEAHHQFTNGWVQDLEIYKLNDQKIVVRTKVLHSQRLNEPPLKPWVILNTSGQVECAHCTCMAGIAESCTHVGALLFKIEVAVRIRGTKTVTDVPAYWMIPSSVDKVQAEVGYKIDFSSGVAKKRALDKCISGESTMSGIQTRIGCTSPCGHTTTLSNLSPLLEILHTHSKAVCLSGMEGYYQNYADPVKPRVIPKSLQHLRDPGKDGCELSVLQQHCEGLTHMVAVTEAQVVAVEAQTRQQHRSPAWYTSRAGRITASNIHAVVSTSVARPALSTVRRVCCPQKTASTAAIRWGIDHEEEARQTYVTLTASQHDNLKVEQCGFIINPSFPEVGASPDGLINCTCCGKGCLEIKCTYKHQNNSILQACTDDSDFCLQLIDGKLNLKKTHKYYSQVQTQIFVTGSGFCDFVMWTPRDCAVIRISPDVEFWTTLLTKAQEFFLKVSLPELVACHYTRAAATTPHPLTVLQQAYTKRPRTQTLQKTNQLWCVCRGPEDQDDMVACDNENCAIKWFHLSCVGLSQAPSASEPWLCASCTQN</sequence>
<evidence type="ECO:0000256" key="4">
    <source>
        <dbReference type="PROSITE-ProRule" id="PRU00325"/>
    </source>
</evidence>
<dbReference type="Gene3D" id="3.30.40.10">
    <property type="entry name" value="Zinc/RING finger domain, C3HC4 (zinc finger)"/>
    <property type="match status" value="1"/>
</dbReference>
<dbReference type="GO" id="GO:0008270">
    <property type="term" value="F:zinc ion binding"/>
    <property type="evidence" value="ECO:0007669"/>
    <property type="project" value="UniProtKB-KW"/>
</dbReference>
<dbReference type="InterPro" id="IPR019080">
    <property type="entry name" value="YqaJ_viral_recombinase"/>
</dbReference>
<dbReference type="PROSITE" id="PS01359">
    <property type="entry name" value="ZF_PHD_1"/>
    <property type="match status" value="1"/>
</dbReference>
<dbReference type="InterPro" id="IPR013083">
    <property type="entry name" value="Znf_RING/FYVE/PHD"/>
</dbReference>
<dbReference type="SUPFAM" id="SSF52980">
    <property type="entry name" value="Restriction endonuclease-like"/>
    <property type="match status" value="1"/>
</dbReference>
<dbReference type="PROSITE" id="PS50966">
    <property type="entry name" value="ZF_SWIM"/>
    <property type="match status" value="1"/>
</dbReference>